<keyword evidence="3" id="KW-1185">Reference proteome</keyword>
<accession>A0A5N5D5Q5</accession>
<sequence length="183" mass="20662">MDSPVTGQGQPGSSSTNKMMSISEALVTIRNADEIKTNLLRLSHAAILKLVKEKKQLKMDLAEAVMDPEQFEERVEDSARLEINHASYQEIINSLEMERDNDKRVIKELKMQLRSEKSQFSEEEHKEGGDKARETVDNLKETEDKDDGGLKVIKNEVSEMAEINIGSAVEWEVKMKGALSQDQ</sequence>
<protein>
    <submittedName>
        <fullName evidence="2">Uncharacterized protein</fullName>
    </submittedName>
</protein>
<reference evidence="2 3" key="1">
    <citation type="journal article" date="2019" name="Sci. Rep.">
        <title>A multi-omics analysis of the grapevine pathogen Lasiodiplodia theobromae reveals that temperature affects the expression of virulence- and pathogenicity-related genes.</title>
        <authorList>
            <person name="Felix C."/>
            <person name="Meneses R."/>
            <person name="Goncalves M.F.M."/>
            <person name="Tilleman L."/>
            <person name="Duarte A.S."/>
            <person name="Jorrin-Novo J.V."/>
            <person name="Van de Peer Y."/>
            <person name="Deforce D."/>
            <person name="Van Nieuwerburgh F."/>
            <person name="Esteves A.C."/>
            <person name="Alves A."/>
        </authorList>
    </citation>
    <scope>NUCLEOTIDE SEQUENCE [LARGE SCALE GENOMIC DNA]</scope>
    <source>
        <strain evidence="2 3">LA-SOL3</strain>
    </source>
</reference>
<dbReference type="EMBL" id="VCHE01000067">
    <property type="protein sequence ID" value="KAB2572961.1"/>
    <property type="molecule type" value="Genomic_DNA"/>
</dbReference>
<gene>
    <name evidence="2" type="ORF">DBV05_g8339</name>
</gene>
<organism evidence="2 3">
    <name type="scientific">Lasiodiplodia theobromae</name>
    <dbReference type="NCBI Taxonomy" id="45133"/>
    <lineage>
        <taxon>Eukaryota</taxon>
        <taxon>Fungi</taxon>
        <taxon>Dikarya</taxon>
        <taxon>Ascomycota</taxon>
        <taxon>Pezizomycotina</taxon>
        <taxon>Dothideomycetes</taxon>
        <taxon>Dothideomycetes incertae sedis</taxon>
        <taxon>Botryosphaeriales</taxon>
        <taxon>Botryosphaeriaceae</taxon>
        <taxon>Lasiodiplodia</taxon>
    </lineage>
</organism>
<evidence type="ECO:0000256" key="1">
    <source>
        <dbReference type="SAM" id="MobiDB-lite"/>
    </source>
</evidence>
<comment type="caution">
    <text evidence="2">The sequence shown here is derived from an EMBL/GenBank/DDBJ whole genome shotgun (WGS) entry which is preliminary data.</text>
</comment>
<dbReference type="Proteomes" id="UP000325902">
    <property type="component" value="Unassembled WGS sequence"/>
</dbReference>
<name>A0A5N5D5Q5_9PEZI</name>
<feature type="region of interest" description="Disordered" evidence="1">
    <location>
        <begin position="116"/>
        <end position="151"/>
    </location>
</feature>
<evidence type="ECO:0000313" key="3">
    <source>
        <dbReference type="Proteomes" id="UP000325902"/>
    </source>
</evidence>
<evidence type="ECO:0000313" key="2">
    <source>
        <dbReference type="EMBL" id="KAB2572961.1"/>
    </source>
</evidence>
<dbReference type="AlphaFoldDB" id="A0A5N5D5Q5"/>
<proteinExistence type="predicted"/>